<dbReference type="PANTHER" id="PTHR45982">
    <property type="entry name" value="REGULATOR OF CHROMOSOME CONDENSATION"/>
    <property type="match status" value="1"/>
</dbReference>
<feature type="repeat" description="RCC1" evidence="1">
    <location>
        <begin position="218"/>
        <end position="269"/>
    </location>
</feature>
<dbReference type="PROSITE" id="PS50012">
    <property type="entry name" value="RCC1_3"/>
    <property type="match status" value="1"/>
</dbReference>
<evidence type="ECO:0000313" key="4">
    <source>
        <dbReference type="RefSeq" id="XP_027205564.1"/>
    </source>
</evidence>
<dbReference type="KEGG" id="dpte:113799169"/>
<protein>
    <submittedName>
        <fullName evidence="4">RCC1 and BTB domain-containing protein 2-like</fullName>
    </submittedName>
</protein>
<evidence type="ECO:0000313" key="3">
    <source>
        <dbReference type="Proteomes" id="UP000515146"/>
    </source>
</evidence>
<dbReference type="Gene3D" id="3.30.710.10">
    <property type="entry name" value="Potassium Channel Kv1.1, Chain A"/>
    <property type="match status" value="1"/>
</dbReference>
<keyword evidence="3" id="KW-1185">Reference proteome</keyword>
<dbReference type="InParanoid" id="A0A6P6YKX7"/>
<feature type="domain" description="BTB" evidence="2">
    <location>
        <begin position="386"/>
        <end position="451"/>
    </location>
</feature>
<proteinExistence type="predicted"/>
<organism evidence="3 4">
    <name type="scientific">Dermatophagoides pteronyssinus</name>
    <name type="common">European house dust mite</name>
    <dbReference type="NCBI Taxonomy" id="6956"/>
    <lineage>
        <taxon>Eukaryota</taxon>
        <taxon>Metazoa</taxon>
        <taxon>Ecdysozoa</taxon>
        <taxon>Arthropoda</taxon>
        <taxon>Chelicerata</taxon>
        <taxon>Arachnida</taxon>
        <taxon>Acari</taxon>
        <taxon>Acariformes</taxon>
        <taxon>Sarcoptiformes</taxon>
        <taxon>Astigmata</taxon>
        <taxon>Psoroptidia</taxon>
        <taxon>Analgoidea</taxon>
        <taxon>Pyroglyphidae</taxon>
        <taxon>Dermatophagoidinae</taxon>
        <taxon>Dermatophagoides</taxon>
    </lineage>
</organism>
<dbReference type="InterPro" id="IPR000408">
    <property type="entry name" value="Reg_chr_condens"/>
</dbReference>
<accession>A0A6P6YKX7</accession>
<dbReference type="PANTHER" id="PTHR45982:SF1">
    <property type="entry name" value="REGULATOR OF CHROMOSOME CONDENSATION"/>
    <property type="match status" value="1"/>
</dbReference>
<gene>
    <name evidence="4" type="primary">LOC113799169</name>
</gene>
<evidence type="ECO:0000256" key="1">
    <source>
        <dbReference type="PROSITE-ProRule" id="PRU00235"/>
    </source>
</evidence>
<dbReference type="RefSeq" id="XP_027205564.1">
    <property type="nucleotide sequence ID" value="XM_027349763.1"/>
</dbReference>
<dbReference type="InterPro" id="IPR051553">
    <property type="entry name" value="Ran_GTPase-activating"/>
</dbReference>
<dbReference type="AlphaFoldDB" id="A0A6P6YKX7"/>
<name>A0A6P6YKX7_DERPT</name>
<dbReference type="InterPro" id="IPR000210">
    <property type="entry name" value="BTB/POZ_dom"/>
</dbReference>
<dbReference type="Gene3D" id="2.130.10.30">
    <property type="entry name" value="Regulator of chromosome condensation 1/beta-lactamase-inhibitor protein II"/>
    <property type="match status" value="1"/>
</dbReference>
<dbReference type="SMART" id="SM00225">
    <property type="entry name" value="BTB"/>
    <property type="match status" value="1"/>
</dbReference>
<sequence>MNTNLSASQIMKKSTIDTLMNIDLFQNDLMAIDREFLHNINSIFKISDERKTNGFLFMTENATYAYGYEIFNWLSLYHDPIRPKRISILDGKKIIQADSGNSFVALLTNDGIVYIASSNPKWKTYNTFRLISTDNRFKMIACGYDQILLLRQDGNVFALGQNNFYRFNKDQANGYYSYNSGYDRQLESSYDTVVDTGLTKIKLIVCGWKHYFVLTDTNQVYSWGQNADGQLGLGDRYEHKKPSLVSIFRDSSIKNIVAGYSHSLFLNANGQIFGCGNCKYNINHSNDYHTQPIKIPLENVQNIVSKNCYKFSLAIVKSFDYYGWGEVENICRLSIRKLNGQPKSFAAASAMILESPVTFGLTTVNNQLESKYSISNIRLFNNPDNYDVEFVINDKSIFASKCYLRMESEYFCRMFSGDWKENKQVTIDAYGYDAYYAYLHMLHVGQIKINENNLSELIDLANCYGDKRLMKYCLIFLRNDLNEETLFTYFPLIVHYELNEMYDKLSEITIQKILPKISKNLSGNRINLNKFLEWLSQERSLV</sequence>
<reference evidence="4" key="1">
    <citation type="submission" date="2025-08" db="UniProtKB">
        <authorList>
            <consortium name="RefSeq"/>
        </authorList>
    </citation>
    <scope>IDENTIFICATION</scope>
    <source>
        <strain evidence="4">Airmid</strain>
    </source>
</reference>
<dbReference type="Pfam" id="PF00651">
    <property type="entry name" value="BTB"/>
    <property type="match status" value="1"/>
</dbReference>
<dbReference type="Pfam" id="PF00415">
    <property type="entry name" value="RCC1"/>
    <property type="match status" value="1"/>
</dbReference>
<dbReference type="InterPro" id="IPR011333">
    <property type="entry name" value="SKP1/BTB/POZ_sf"/>
</dbReference>
<dbReference type="SUPFAM" id="SSF50985">
    <property type="entry name" value="RCC1/BLIP-II"/>
    <property type="match status" value="1"/>
</dbReference>
<dbReference type="OrthoDB" id="10256179at2759"/>
<evidence type="ECO:0000259" key="2">
    <source>
        <dbReference type="PROSITE" id="PS50097"/>
    </source>
</evidence>
<dbReference type="Proteomes" id="UP000515146">
    <property type="component" value="Unplaced"/>
</dbReference>
<dbReference type="SUPFAM" id="SSF54695">
    <property type="entry name" value="POZ domain"/>
    <property type="match status" value="1"/>
</dbReference>
<dbReference type="PROSITE" id="PS50097">
    <property type="entry name" value="BTB"/>
    <property type="match status" value="1"/>
</dbReference>
<dbReference type="InterPro" id="IPR009091">
    <property type="entry name" value="RCC1/BLIP-II"/>
</dbReference>